<proteinExistence type="predicted"/>
<keyword evidence="1" id="KW-0808">Transferase</keyword>
<dbReference type="PANTHER" id="PTHR43420">
    <property type="entry name" value="ACETYLTRANSFERASE"/>
    <property type="match status" value="1"/>
</dbReference>
<evidence type="ECO:0000259" key="3">
    <source>
        <dbReference type="PROSITE" id="PS51186"/>
    </source>
</evidence>
<organism evidence="4 5">
    <name type="scientific">Chroococcidiopsis cubana SAG 39.79</name>
    <dbReference type="NCBI Taxonomy" id="388085"/>
    <lineage>
        <taxon>Bacteria</taxon>
        <taxon>Bacillati</taxon>
        <taxon>Cyanobacteriota</taxon>
        <taxon>Cyanophyceae</taxon>
        <taxon>Chroococcidiopsidales</taxon>
        <taxon>Chroococcidiopsidaceae</taxon>
        <taxon>Chroococcidiopsis</taxon>
    </lineage>
</organism>
<dbReference type="InterPro" id="IPR016181">
    <property type="entry name" value="Acyl_CoA_acyltransferase"/>
</dbReference>
<name>A0AB37U9G4_9CYAN</name>
<dbReference type="CDD" id="cd04301">
    <property type="entry name" value="NAT_SF"/>
    <property type="match status" value="1"/>
</dbReference>
<dbReference type="PANTHER" id="PTHR43420:SF12">
    <property type="entry name" value="N-ACETYLTRANSFERASE DOMAIN-CONTAINING PROTEIN"/>
    <property type="match status" value="1"/>
</dbReference>
<gene>
    <name evidence="4" type="ORF">DSM107010_66520</name>
</gene>
<dbReference type="InterPro" id="IPR000182">
    <property type="entry name" value="GNAT_dom"/>
</dbReference>
<dbReference type="GO" id="GO:0016747">
    <property type="term" value="F:acyltransferase activity, transferring groups other than amino-acyl groups"/>
    <property type="evidence" value="ECO:0007669"/>
    <property type="project" value="InterPro"/>
</dbReference>
<comment type="caution">
    <text evidence="4">The sequence shown here is derived from an EMBL/GenBank/DDBJ whole genome shotgun (WGS) entry which is preliminary data.</text>
</comment>
<dbReference type="EMBL" id="RSCK01000134">
    <property type="protein sequence ID" value="RUT00927.1"/>
    <property type="molecule type" value="Genomic_DNA"/>
</dbReference>
<dbReference type="InterPro" id="IPR050680">
    <property type="entry name" value="YpeA/RimI_acetyltransf"/>
</dbReference>
<evidence type="ECO:0000256" key="1">
    <source>
        <dbReference type="ARBA" id="ARBA00022679"/>
    </source>
</evidence>
<evidence type="ECO:0000313" key="5">
    <source>
        <dbReference type="Proteomes" id="UP000282574"/>
    </source>
</evidence>
<protein>
    <recommendedName>
        <fullName evidence="3">N-acetyltransferase domain-containing protein</fullName>
    </recommendedName>
</protein>
<evidence type="ECO:0000256" key="2">
    <source>
        <dbReference type="ARBA" id="ARBA00023315"/>
    </source>
</evidence>
<dbReference type="RefSeq" id="WP_106166808.1">
    <property type="nucleotide sequence ID" value="NZ_JAVKZF010000002.1"/>
</dbReference>
<dbReference type="Proteomes" id="UP000282574">
    <property type="component" value="Unassembled WGS sequence"/>
</dbReference>
<reference evidence="4 5" key="1">
    <citation type="journal article" date="2019" name="Genome Biol. Evol.">
        <title>Day and night: Metabolic profiles and evolutionary relationships of six axenic non-marine cyanobacteria.</title>
        <authorList>
            <person name="Will S.E."/>
            <person name="Henke P."/>
            <person name="Boedeker C."/>
            <person name="Huang S."/>
            <person name="Brinkmann H."/>
            <person name="Rohde M."/>
            <person name="Jarek M."/>
            <person name="Friedl T."/>
            <person name="Seufert S."/>
            <person name="Schumacher M."/>
            <person name="Overmann J."/>
            <person name="Neumann-Schaal M."/>
            <person name="Petersen J."/>
        </authorList>
    </citation>
    <scope>NUCLEOTIDE SEQUENCE [LARGE SCALE GENOMIC DNA]</scope>
    <source>
        <strain evidence="4 5">SAG 39.79</strain>
    </source>
</reference>
<dbReference type="PROSITE" id="PS51186">
    <property type="entry name" value="GNAT"/>
    <property type="match status" value="1"/>
</dbReference>
<evidence type="ECO:0000313" key="4">
    <source>
        <dbReference type="EMBL" id="RUT00927.1"/>
    </source>
</evidence>
<keyword evidence="5" id="KW-1185">Reference proteome</keyword>
<accession>A0AB37U9G4</accession>
<dbReference type="SUPFAM" id="SSF55729">
    <property type="entry name" value="Acyl-CoA N-acyltransferases (Nat)"/>
    <property type="match status" value="1"/>
</dbReference>
<keyword evidence="2" id="KW-0012">Acyltransferase</keyword>
<sequence length="146" mass="17216">MKDIQRRQATQADYDFLHDLHQQTFRLYVEQTWGWDDQQQVELFRQSHQNLDESPFEILCLEEKEIGCIAIEDKGDFLLLDYIAILPDYQNRGLGTQLIGELLELGKSRGIQVRLNVIKVNPARKLYERLGFQVVGSDEYRYYMTA</sequence>
<dbReference type="Pfam" id="PF00583">
    <property type="entry name" value="Acetyltransf_1"/>
    <property type="match status" value="1"/>
</dbReference>
<dbReference type="AlphaFoldDB" id="A0AB37U9G4"/>
<dbReference type="Gene3D" id="3.40.630.30">
    <property type="match status" value="1"/>
</dbReference>
<feature type="domain" description="N-acetyltransferase" evidence="3">
    <location>
        <begin position="4"/>
        <end position="146"/>
    </location>
</feature>